<reference evidence="2" key="2">
    <citation type="submission" date="2021-10" db="EMBL/GenBank/DDBJ databases">
        <title>Phylogenomics reveals ancestral predisposition of the termite-cultivated fungus Termitomyces towards a domesticated lifestyle.</title>
        <authorList>
            <person name="Auxier B."/>
            <person name="Grum-Grzhimaylo A."/>
            <person name="Cardenas M.E."/>
            <person name="Lodge J.D."/>
            <person name="Laessoe T."/>
            <person name="Pedersen O."/>
            <person name="Smith M.E."/>
            <person name="Kuyper T.W."/>
            <person name="Franco-Molano E.A."/>
            <person name="Baroni T.J."/>
            <person name="Aanen D.K."/>
        </authorList>
    </citation>
    <scope>NUCLEOTIDE SEQUENCE</scope>
    <source>
        <strain evidence="2">D49</strain>
    </source>
</reference>
<keyword evidence="3" id="KW-1185">Reference proteome</keyword>
<protein>
    <submittedName>
        <fullName evidence="2">Uncharacterized protein</fullName>
    </submittedName>
</protein>
<dbReference type="Proteomes" id="UP000717328">
    <property type="component" value="Unassembled WGS sequence"/>
</dbReference>
<accession>A0A9P7GNN1</accession>
<comment type="caution">
    <text evidence="2">The sequence shown here is derived from an EMBL/GenBank/DDBJ whole genome shotgun (WGS) entry which is preliminary data.</text>
</comment>
<dbReference type="EMBL" id="JABCKI010000401">
    <property type="protein sequence ID" value="KAG5650620.1"/>
    <property type="molecule type" value="Genomic_DNA"/>
</dbReference>
<reference evidence="2" key="1">
    <citation type="submission" date="2021-02" db="EMBL/GenBank/DDBJ databases">
        <authorList>
            <person name="Nieuwenhuis M."/>
            <person name="Van De Peppel L.J.J."/>
        </authorList>
    </citation>
    <scope>NUCLEOTIDE SEQUENCE</scope>
    <source>
        <strain evidence="2">D49</strain>
    </source>
</reference>
<proteinExistence type="predicted"/>
<feature type="region of interest" description="Disordered" evidence="1">
    <location>
        <begin position="223"/>
        <end position="245"/>
    </location>
</feature>
<organism evidence="2 3">
    <name type="scientific">Sphagnurus paluster</name>
    <dbReference type="NCBI Taxonomy" id="117069"/>
    <lineage>
        <taxon>Eukaryota</taxon>
        <taxon>Fungi</taxon>
        <taxon>Dikarya</taxon>
        <taxon>Basidiomycota</taxon>
        <taxon>Agaricomycotina</taxon>
        <taxon>Agaricomycetes</taxon>
        <taxon>Agaricomycetidae</taxon>
        <taxon>Agaricales</taxon>
        <taxon>Tricholomatineae</taxon>
        <taxon>Lyophyllaceae</taxon>
        <taxon>Sphagnurus</taxon>
    </lineage>
</organism>
<feature type="region of interest" description="Disordered" evidence="1">
    <location>
        <begin position="1"/>
        <end position="22"/>
    </location>
</feature>
<feature type="region of interest" description="Disordered" evidence="1">
    <location>
        <begin position="262"/>
        <end position="286"/>
    </location>
</feature>
<feature type="compositionally biased region" description="Low complexity" evidence="1">
    <location>
        <begin position="262"/>
        <end position="276"/>
    </location>
</feature>
<evidence type="ECO:0000313" key="3">
    <source>
        <dbReference type="Proteomes" id="UP000717328"/>
    </source>
</evidence>
<gene>
    <name evidence="2" type="ORF">H0H81_011634</name>
</gene>
<name>A0A9P7GNN1_9AGAR</name>
<evidence type="ECO:0000256" key="1">
    <source>
        <dbReference type="SAM" id="MobiDB-lite"/>
    </source>
</evidence>
<dbReference type="AlphaFoldDB" id="A0A9P7GNN1"/>
<evidence type="ECO:0000313" key="2">
    <source>
        <dbReference type="EMBL" id="KAG5650620.1"/>
    </source>
</evidence>
<sequence length="286" mass="31183">MFTPSSSVRRRSPWDSHWRPDGTQVQRGEHVFPALFTSSPFPLSLPIVTCADLGSDVQPVVCLERWYEDPKRVIVMSSGGLTGHQAAGSPAQSELCRNDLHACSVFWSHAILSAQQLPLNYSPFPPFAPSHLTSSPLPLTAFINHRPTGIAALLALLTLFLLRRCKRHREQDLFNRKFDPARVVPTAPRISIPEDDDDGMGGRLGSSVGGVVSPFSCVPPGGDNATIAPGTGTISSGTAPGSPEMRQHHDLLAAAGVAQYDRYQQQQQQQQPYYPDHPNTGYPPYP</sequence>